<evidence type="ECO:0000259" key="3">
    <source>
        <dbReference type="Pfam" id="PF02834"/>
    </source>
</evidence>
<organism evidence="4 5">
    <name type="scientific">Pontiella desulfatans</name>
    <dbReference type="NCBI Taxonomy" id="2750659"/>
    <lineage>
        <taxon>Bacteria</taxon>
        <taxon>Pseudomonadati</taxon>
        <taxon>Kiritimatiellota</taxon>
        <taxon>Kiritimatiellia</taxon>
        <taxon>Kiritimatiellales</taxon>
        <taxon>Pontiellaceae</taxon>
        <taxon>Pontiella</taxon>
    </lineage>
</organism>
<comment type="similarity">
    <text evidence="2">Belongs to the 2H phosphoesterase superfamily. ThpR family.</text>
</comment>
<dbReference type="InterPro" id="IPR009097">
    <property type="entry name" value="Cyclic_Pdiesterase"/>
</dbReference>
<dbReference type="RefSeq" id="WP_136077278.1">
    <property type="nucleotide sequence ID" value="NZ_CAAHFG010000001.1"/>
</dbReference>
<dbReference type="PANTHER" id="PTHR35561:SF1">
    <property type="entry name" value="RNA 2',3'-CYCLIC PHOSPHODIESTERASE"/>
    <property type="match status" value="1"/>
</dbReference>
<evidence type="ECO:0000256" key="1">
    <source>
        <dbReference type="ARBA" id="ARBA00022801"/>
    </source>
</evidence>
<gene>
    <name evidence="4" type="ORF">PDESU_00070</name>
</gene>
<dbReference type="EMBL" id="CAAHFG010000001">
    <property type="protein sequence ID" value="VGO11526.1"/>
    <property type="molecule type" value="Genomic_DNA"/>
</dbReference>
<accession>A0A6C2TW21</accession>
<comment type="function">
    <text evidence="2">Hydrolyzes RNA 2',3'-cyclic phosphodiester to an RNA 2'-phosphomonoester.</text>
</comment>
<feature type="domain" description="Phosphoesterase HXTX" evidence="3">
    <location>
        <begin position="12"/>
        <end position="94"/>
    </location>
</feature>
<feature type="active site" description="Proton donor" evidence="2">
    <location>
        <position position="43"/>
    </location>
</feature>
<dbReference type="Pfam" id="PF02834">
    <property type="entry name" value="LigT_PEase"/>
    <property type="match status" value="2"/>
</dbReference>
<feature type="short sequence motif" description="HXTX 1" evidence="2">
    <location>
        <begin position="43"/>
        <end position="46"/>
    </location>
</feature>
<proteinExistence type="inferred from homology"/>
<dbReference type="InterPro" id="IPR014051">
    <property type="entry name" value="Phosphoesterase_HXTX"/>
</dbReference>
<dbReference type="HAMAP" id="MF_01940">
    <property type="entry name" value="RNA_CPDase"/>
    <property type="match status" value="1"/>
</dbReference>
<evidence type="ECO:0000313" key="5">
    <source>
        <dbReference type="Proteomes" id="UP000366872"/>
    </source>
</evidence>
<dbReference type="Gene3D" id="3.90.1140.10">
    <property type="entry name" value="Cyclic phosphodiesterase"/>
    <property type="match status" value="1"/>
</dbReference>
<dbReference type="SUPFAM" id="SSF55144">
    <property type="entry name" value="LigT-like"/>
    <property type="match status" value="1"/>
</dbReference>
<feature type="domain" description="Phosphoesterase HXTX" evidence="3">
    <location>
        <begin position="103"/>
        <end position="175"/>
    </location>
</feature>
<dbReference type="Proteomes" id="UP000366872">
    <property type="component" value="Unassembled WGS sequence"/>
</dbReference>
<feature type="active site" description="Proton acceptor" evidence="2">
    <location>
        <position position="129"/>
    </location>
</feature>
<dbReference type="GO" id="GO:0004113">
    <property type="term" value="F:2',3'-cyclic-nucleotide 3'-phosphodiesterase activity"/>
    <property type="evidence" value="ECO:0007669"/>
    <property type="project" value="InterPro"/>
</dbReference>
<dbReference type="NCBIfam" id="TIGR02258">
    <property type="entry name" value="2_5_ligase"/>
    <property type="match status" value="1"/>
</dbReference>
<protein>
    <recommendedName>
        <fullName evidence="2">RNA 2',3'-cyclic phosphodiesterase</fullName>
        <shortName evidence="2">RNA 2',3'-CPDase</shortName>
        <ecNumber evidence="2">3.1.4.58</ecNumber>
    </recommendedName>
</protein>
<dbReference type="GO" id="GO:0008664">
    <property type="term" value="F:RNA 2',3'-cyclic 3'-phosphodiesterase activity"/>
    <property type="evidence" value="ECO:0007669"/>
    <property type="project" value="UniProtKB-EC"/>
</dbReference>
<name>A0A6C2TW21_PONDE</name>
<keyword evidence="5" id="KW-1185">Reference proteome</keyword>
<dbReference type="PANTHER" id="PTHR35561">
    <property type="entry name" value="RNA 2',3'-CYCLIC PHOSPHODIESTERASE"/>
    <property type="match status" value="1"/>
</dbReference>
<reference evidence="4 5" key="1">
    <citation type="submission" date="2019-04" db="EMBL/GenBank/DDBJ databases">
        <authorList>
            <person name="Van Vliet M D."/>
        </authorList>
    </citation>
    <scope>NUCLEOTIDE SEQUENCE [LARGE SCALE GENOMIC DNA]</scope>
    <source>
        <strain evidence="4 5">F1</strain>
    </source>
</reference>
<sequence>METIRAFIAVDIGNEIRGRLDELQRKLKKTHADVRWVKPNNIHLTLAFLGDLPVEKIQPLCKALDSHVQGTGALGLHAVGTGYFGKPNHPRVVWAGIAVCPPLLELHRNTLETLRMAGIGFDNKPFSPHLTLGRVKGPEHTGSLLQMVEKYSDIELGKTSIESAELIQSRLTPHGAEYSVLHRTGISF</sequence>
<dbReference type="InterPro" id="IPR004175">
    <property type="entry name" value="RNA_CPDase"/>
</dbReference>
<evidence type="ECO:0000313" key="4">
    <source>
        <dbReference type="EMBL" id="VGO11526.1"/>
    </source>
</evidence>
<dbReference type="AlphaFoldDB" id="A0A6C2TW21"/>
<evidence type="ECO:0000256" key="2">
    <source>
        <dbReference type="HAMAP-Rule" id="MF_01940"/>
    </source>
</evidence>
<comment type="catalytic activity">
    <reaction evidence="2">
        <text>a 3'-end 2',3'-cyclophospho-ribonucleotide-RNA + H2O = a 3'-end 2'-phospho-ribonucleotide-RNA + H(+)</text>
        <dbReference type="Rhea" id="RHEA:11828"/>
        <dbReference type="Rhea" id="RHEA-COMP:10464"/>
        <dbReference type="Rhea" id="RHEA-COMP:17353"/>
        <dbReference type="ChEBI" id="CHEBI:15377"/>
        <dbReference type="ChEBI" id="CHEBI:15378"/>
        <dbReference type="ChEBI" id="CHEBI:83064"/>
        <dbReference type="ChEBI" id="CHEBI:173113"/>
        <dbReference type="EC" id="3.1.4.58"/>
    </reaction>
</comment>
<keyword evidence="1 2" id="KW-0378">Hydrolase</keyword>
<dbReference type="EC" id="3.1.4.58" evidence="2"/>
<feature type="short sequence motif" description="HXTX 2" evidence="2">
    <location>
        <begin position="129"/>
        <end position="132"/>
    </location>
</feature>